<comment type="cofactor">
    <cofactor evidence="1">
        <name>FAD</name>
        <dbReference type="ChEBI" id="CHEBI:57692"/>
    </cofactor>
</comment>
<evidence type="ECO:0000256" key="7">
    <source>
        <dbReference type="ARBA" id="ARBA00023002"/>
    </source>
</evidence>
<evidence type="ECO:0000256" key="1">
    <source>
        <dbReference type="ARBA" id="ARBA00001974"/>
    </source>
</evidence>
<dbReference type="InterPro" id="IPR016156">
    <property type="entry name" value="FAD/NAD-linked_Rdtase_dimer_sf"/>
</dbReference>
<dbReference type="PRINTS" id="PR00411">
    <property type="entry name" value="PNDRDTASEI"/>
</dbReference>
<dbReference type="EMBL" id="QDEB01094426">
    <property type="protein sequence ID" value="RZC32804.1"/>
    <property type="molecule type" value="Genomic_DNA"/>
</dbReference>
<comment type="caution">
    <text evidence="12">The sequence shown here is derived from an EMBL/GenBank/DDBJ whole genome shotgun (WGS) entry which is preliminary data.</text>
</comment>
<dbReference type="OrthoDB" id="432169at2759"/>
<organism evidence="12 13">
    <name type="scientific">Asbolus verrucosus</name>
    <name type="common">Desert ironclad beetle</name>
    <dbReference type="NCBI Taxonomy" id="1661398"/>
    <lineage>
        <taxon>Eukaryota</taxon>
        <taxon>Metazoa</taxon>
        <taxon>Ecdysozoa</taxon>
        <taxon>Arthropoda</taxon>
        <taxon>Hexapoda</taxon>
        <taxon>Insecta</taxon>
        <taxon>Pterygota</taxon>
        <taxon>Neoptera</taxon>
        <taxon>Endopterygota</taxon>
        <taxon>Coleoptera</taxon>
        <taxon>Polyphaga</taxon>
        <taxon>Cucujiformia</taxon>
        <taxon>Tenebrionidae</taxon>
        <taxon>Pimeliinae</taxon>
        <taxon>Asbolus</taxon>
    </lineage>
</organism>
<dbReference type="GO" id="GO:0005737">
    <property type="term" value="C:cytoplasm"/>
    <property type="evidence" value="ECO:0007669"/>
    <property type="project" value="TreeGrafter"/>
</dbReference>
<feature type="region of interest" description="Disordered" evidence="10">
    <location>
        <begin position="1"/>
        <end position="21"/>
    </location>
</feature>
<dbReference type="SUPFAM" id="SSF50022">
    <property type="entry name" value="ISP domain"/>
    <property type="match status" value="1"/>
</dbReference>
<dbReference type="SUPFAM" id="SSF55424">
    <property type="entry name" value="FAD/NAD-linked reductases, dimerisation (C-terminal) domain"/>
    <property type="match status" value="1"/>
</dbReference>
<dbReference type="Gene3D" id="3.50.50.60">
    <property type="entry name" value="FAD/NAD(P)-binding domain"/>
    <property type="match status" value="2"/>
</dbReference>
<keyword evidence="5" id="KW-0479">Metal-binding</keyword>
<keyword evidence="8" id="KW-0408">Iron</keyword>
<dbReference type="SUPFAM" id="SSF51905">
    <property type="entry name" value="FAD/NAD(P)-binding domain"/>
    <property type="match status" value="1"/>
</dbReference>
<keyword evidence="7" id="KW-0560">Oxidoreductase</keyword>
<keyword evidence="3" id="KW-0285">Flavoprotein</keyword>
<keyword evidence="13" id="KW-1185">Reference proteome</keyword>
<evidence type="ECO:0000256" key="4">
    <source>
        <dbReference type="ARBA" id="ARBA00022714"/>
    </source>
</evidence>
<evidence type="ECO:0000256" key="9">
    <source>
        <dbReference type="ARBA" id="ARBA00023014"/>
    </source>
</evidence>
<evidence type="ECO:0000313" key="12">
    <source>
        <dbReference type="EMBL" id="RZC32804.1"/>
    </source>
</evidence>
<dbReference type="InterPro" id="IPR036188">
    <property type="entry name" value="FAD/NAD-bd_sf"/>
</dbReference>
<comment type="similarity">
    <text evidence="2">Belongs to the FAD-dependent oxidoreductase family.</text>
</comment>
<reference evidence="12 13" key="1">
    <citation type="submission" date="2017-03" db="EMBL/GenBank/DDBJ databases">
        <title>Genome of the blue death feigning beetle - Asbolus verrucosus.</title>
        <authorList>
            <person name="Rider S.D."/>
        </authorList>
    </citation>
    <scope>NUCLEOTIDE SEQUENCE [LARGE SCALE GENOMIC DNA]</scope>
    <source>
        <strain evidence="12">Butters</strain>
        <tissue evidence="12">Head and leg muscle</tissue>
    </source>
</reference>
<dbReference type="Pfam" id="PF14759">
    <property type="entry name" value="Reductase_C"/>
    <property type="match status" value="1"/>
</dbReference>
<evidence type="ECO:0000256" key="6">
    <source>
        <dbReference type="ARBA" id="ARBA00022827"/>
    </source>
</evidence>
<dbReference type="InterPro" id="IPR036922">
    <property type="entry name" value="Rieske_2Fe-2S_sf"/>
</dbReference>
<dbReference type="InterPro" id="IPR023753">
    <property type="entry name" value="FAD/NAD-binding_dom"/>
</dbReference>
<keyword evidence="4" id="KW-0001">2Fe-2S</keyword>
<evidence type="ECO:0000256" key="2">
    <source>
        <dbReference type="ARBA" id="ARBA00006442"/>
    </source>
</evidence>
<evidence type="ECO:0000256" key="3">
    <source>
        <dbReference type="ARBA" id="ARBA00022630"/>
    </source>
</evidence>
<dbReference type="Proteomes" id="UP000292052">
    <property type="component" value="Unassembled WGS sequence"/>
</dbReference>
<dbReference type="PANTHER" id="PTHR43557:SF2">
    <property type="entry name" value="RIESKE DOMAIN-CONTAINING PROTEIN-RELATED"/>
    <property type="match status" value="1"/>
</dbReference>
<dbReference type="PRINTS" id="PR00368">
    <property type="entry name" value="FADPNR"/>
</dbReference>
<dbReference type="GO" id="GO:0051537">
    <property type="term" value="F:2 iron, 2 sulfur cluster binding"/>
    <property type="evidence" value="ECO:0007669"/>
    <property type="project" value="UniProtKB-KW"/>
</dbReference>
<evidence type="ECO:0000256" key="5">
    <source>
        <dbReference type="ARBA" id="ARBA00022723"/>
    </source>
</evidence>
<dbReference type="AlphaFoldDB" id="A0A482VJF9"/>
<keyword evidence="9" id="KW-0411">Iron-sulfur</keyword>
<dbReference type="GO" id="GO:0046872">
    <property type="term" value="F:metal ion binding"/>
    <property type="evidence" value="ECO:0007669"/>
    <property type="project" value="UniProtKB-KW"/>
</dbReference>
<evidence type="ECO:0000256" key="8">
    <source>
        <dbReference type="ARBA" id="ARBA00023004"/>
    </source>
</evidence>
<feature type="domain" description="Rieske" evidence="11">
    <location>
        <begin position="25"/>
        <end position="121"/>
    </location>
</feature>
<keyword evidence="6" id="KW-0274">FAD</keyword>
<sequence>MGCSTSKVKVSRSTGPDSDDEYVEGVVCKDSDVGENEMKTFDLGEAGRVLLVRQNGKLSALGAKCTHYGAPLVHGALGEGRVRCQWHGACFNLLNGDIEDFPGLDSLPCYQVTVSDDEVTVRARRAELESGKRVKAMAGRDVREAQHIVVVGGGPSGATCVETLRQEGFSGQITLVCKENCLPYDRVLVSKAMDFDINKAQFRTEQFYKDNGIEVLKGVEATAVNTTQKSVNLSNGATLNYDRLYVATGQKANKIPIEGADLQNVVVLRDYEHSRATQALLSEDIEVVVLGSSFVAMEAADYCSNKVKKVTVVARGTVPFKPLVGEAVGGAFKKLFEEKGVEFVTNSGMKRCVDDGSGKVSKVELIDGTIINADLVIMGVGSSCYTEFLKGSGLELRPDGSIEVDEFLQTNISGVYAGGDIAYAPVWSSNNRKSTIGHYSLAHYHGRIAAFNMLGKQKKIETVPYFWTKLFGKSLRYSGHGKFDDVVYVGDVDQLKFVAFYLNGDEVVAAASTGMDPVVSQYAELLAQGQKLYRKDVEADDKFQWTKKLHT</sequence>
<evidence type="ECO:0000259" key="11">
    <source>
        <dbReference type="PROSITE" id="PS51296"/>
    </source>
</evidence>
<dbReference type="InterPro" id="IPR050446">
    <property type="entry name" value="FAD-oxidoreductase/Apoptosis"/>
</dbReference>
<dbReference type="InterPro" id="IPR017941">
    <property type="entry name" value="Rieske_2Fe-2S"/>
</dbReference>
<dbReference type="PANTHER" id="PTHR43557">
    <property type="entry name" value="APOPTOSIS-INDUCING FACTOR 1"/>
    <property type="match status" value="1"/>
</dbReference>
<name>A0A482VJF9_ASBVE</name>
<dbReference type="FunFam" id="2.102.10.10:FF:000003">
    <property type="entry name" value="apoptosis-inducing factor 3 isoform X2"/>
    <property type="match status" value="1"/>
</dbReference>
<feature type="compositionally biased region" description="Polar residues" evidence="10">
    <location>
        <begin position="1"/>
        <end position="16"/>
    </location>
</feature>
<dbReference type="Gene3D" id="2.102.10.10">
    <property type="entry name" value="Rieske [2Fe-2S] iron-sulphur domain"/>
    <property type="match status" value="1"/>
</dbReference>
<dbReference type="InterPro" id="IPR028202">
    <property type="entry name" value="Reductase_C"/>
</dbReference>
<dbReference type="CDD" id="cd03478">
    <property type="entry name" value="Rieske_AIFL_N"/>
    <property type="match status" value="1"/>
</dbReference>
<proteinExistence type="inferred from homology"/>
<dbReference type="Gene3D" id="3.30.390.30">
    <property type="match status" value="1"/>
</dbReference>
<accession>A0A482VJF9</accession>
<gene>
    <name evidence="12" type="ORF">BDFB_007566</name>
</gene>
<dbReference type="GO" id="GO:0016651">
    <property type="term" value="F:oxidoreductase activity, acting on NAD(P)H"/>
    <property type="evidence" value="ECO:0007669"/>
    <property type="project" value="TreeGrafter"/>
</dbReference>
<dbReference type="PROSITE" id="PS51296">
    <property type="entry name" value="RIESKE"/>
    <property type="match status" value="1"/>
</dbReference>
<dbReference type="STRING" id="1661398.A0A482VJF9"/>
<protein>
    <submittedName>
        <fullName evidence="12">Apoptosis-inducing factor 3</fullName>
    </submittedName>
</protein>
<dbReference type="Pfam" id="PF07992">
    <property type="entry name" value="Pyr_redox_2"/>
    <property type="match status" value="1"/>
</dbReference>
<evidence type="ECO:0000256" key="10">
    <source>
        <dbReference type="SAM" id="MobiDB-lite"/>
    </source>
</evidence>
<dbReference type="Pfam" id="PF00355">
    <property type="entry name" value="Rieske"/>
    <property type="match status" value="1"/>
</dbReference>
<evidence type="ECO:0000313" key="13">
    <source>
        <dbReference type="Proteomes" id="UP000292052"/>
    </source>
</evidence>